<name>A0ABQ7W7Z8_SOLTU</name>
<proteinExistence type="predicted"/>
<evidence type="ECO:0000256" key="1">
    <source>
        <dbReference type="SAM" id="SignalP"/>
    </source>
</evidence>
<evidence type="ECO:0000313" key="2">
    <source>
        <dbReference type="EMBL" id="KAH0776876.1"/>
    </source>
</evidence>
<protein>
    <submittedName>
        <fullName evidence="2">Uncharacterized protein</fullName>
    </submittedName>
</protein>
<feature type="chain" id="PRO_5046339875" evidence="1">
    <location>
        <begin position="23"/>
        <end position="50"/>
    </location>
</feature>
<comment type="caution">
    <text evidence="2">The sequence shown here is derived from an EMBL/GenBank/DDBJ whole genome shotgun (WGS) entry which is preliminary data.</text>
</comment>
<sequence>MNRYKFPCMATAIVALLMGGRQYPCPTGIPRILTTGFTPIQRQLGQGYDS</sequence>
<reference evidence="2 3" key="1">
    <citation type="journal article" date="2021" name="bioRxiv">
        <title>Chromosome-scale and haplotype-resolved genome assembly of a tetraploid potato cultivar.</title>
        <authorList>
            <person name="Sun H."/>
            <person name="Jiao W.-B."/>
            <person name="Krause K."/>
            <person name="Campoy J.A."/>
            <person name="Goel M."/>
            <person name="Folz-Donahue K."/>
            <person name="Kukat C."/>
            <person name="Huettel B."/>
            <person name="Schneeberger K."/>
        </authorList>
    </citation>
    <scope>NUCLEOTIDE SEQUENCE [LARGE SCALE GENOMIC DNA]</scope>
    <source>
        <strain evidence="2">SolTubOtavaFocal</strain>
        <tissue evidence="2">Leaves</tissue>
    </source>
</reference>
<organism evidence="2 3">
    <name type="scientific">Solanum tuberosum</name>
    <name type="common">Potato</name>
    <dbReference type="NCBI Taxonomy" id="4113"/>
    <lineage>
        <taxon>Eukaryota</taxon>
        <taxon>Viridiplantae</taxon>
        <taxon>Streptophyta</taxon>
        <taxon>Embryophyta</taxon>
        <taxon>Tracheophyta</taxon>
        <taxon>Spermatophyta</taxon>
        <taxon>Magnoliopsida</taxon>
        <taxon>eudicotyledons</taxon>
        <taxon>Gunneridae</taxon>
        <taxon>Pentapetalae</taxon>
        <taxon>asterids</taxon>
        <taxon>lamiids</taxon>
        <taxon>Solanales</taxon>
        <taxon>Solanaceae</taxon>
        <taxon>Solanoideae</taxon>
        <taxon>Solaneae</taxon>
        <taxon>Solanum</taxon>
    </lineage>
</organism>
<feature type="signal peptide" evidence="1">
    <location>
        <begin position="1"/>
        <end position="22"/>
    </location>
</feature>
<keyword evidence="3" id="KW-1185">Reference proteome</keyword>
<gene>
    <name evidence="2" type="ORF">KY290_008287</name>
</gene>
<dbReference type="Proteomes" id="UP000826656">
    <property type="component" value="Unassembled WGS sequence"/>
</dbReference>
<accession>A0ABQ7W7Z8</accession>
<evidence type="ECO:0000313" key="3">
    <source>
        <dbReference type="Proteomes" id="UP000826656"/>
    </source>
</evidence>
<keyword evidence="1" id="KW-0732">Signal</keyword>
<dbReference type="EMBL" id="JAIVGD010000003">
    <property type="protein sequence ID" value="KAH0776876.1"/>
    <property type="molecule type" value="Genomic_DNA"/>
</dbReference>